<evidence type="ECO:0000313" key="2">
    <source>
        <dbReference type="Proteomes" id="UP000887565"/>
    </source>
</evidence>
<organism evidence="2 3">
    <name type="scientific">Romanomermis culicivorax</name>
    <name type="common">Nematode worm</name>
    <dbReference type="NCBI Taxonomy" id="13658"/>
    <lineage>
        <taxon>Eukaryota</taxon>
        <taxon>Metazoa</taxon>
        <taxon>Ecdysozoa</taxon>
        <taxon>Nematoda</taxon>
        <taxon>Enoplea</taxon>
        <taxon>Dorylaimia</taxon>
        <taxon>Mermithida</taxon>
        <taxon>Mermithoidea</taxon>
        <taxon>Mermithidae</taxon>
        <taxon>Romanomermis</taxon>
    </lineage>
</organism>
<protein>
    <submittedName>
        <fullName evidence="3">Uncharacterized protein</fullName>
    </submittedName>
</protein>
<proteinExistence type="predicted"/>
<keyword evidence="1" id="KW-0472">Membrane</keyword>
<evidence type="ECO:0000256" key="1">
    <source>
        <dbReference type="SAM" id="Phobius"/>
    </source>
</evidence>
<keyword evidence="1" id="KW-1133">Transmembrane helix</keyword>
<dbReference type="AlphaFoldDB" id="A0A915KIL7"/>
<name>A0A915KIL7_ROMCU</name>
<sequence>MATARLIEFVFVAKKQSTTRKRPNYPRRFFRTKPAKTEYPIQFSATFSVFINAMIYMISR</sequence>
<reference evidence="3" key="1">
    <citation type="submission" date="2022-11" db="UniProtKB">
        <authorList>
            <consortium name="WormBaseParasite"/>
        </authorList>
    </citation>
    <scope>IDENTIFICATION</scope>
</reference>
<accession>A0A915KIL7</accession>
<keyword evidence="2" id="KW-1185">Reference proteome</keyword>
<dbReference type="Proteomes" id="UP000887565">
    <property type="component" value="Unplaced"/>
</dbReference>
<feature type="transmembrane region" description="Helical" evidence="1">
    <location>
        <begin position="39"/>
        <end position="58"/>
    </location>
</feature>
<dbReference type="WBParaSite" id="nRc.2.0.1.t38675-RA">
    <property type="protein sequence ID" value="nRc.2.0.1.t38675-RA"/>
    <property type="gene ID" value="nRc.2.0.1.g38675"/>
</dbReference>
<evidence type="ECO:0000313" key="3">
    <source>
        <dbReference type="WBParaSite" id="nRc.2.0.1.t38675-RA"/>
    </source>
</evidence>
<keyword evidence="1" id="KW-0812">Transmembrane</keyword>